<feature type="transmembrane region" description="Helical" evidence="8">
    <location>
        <begin position="34"/>
        <end position="53"/>
    </location>
</feature>
<feature type="transmembrane region" description="Helical" evidence="8">
    <location>
        <begin position="195"/>
        <end position="216"/>
    </location>
</feature>
<dbReference type="Gene3D" id="1.20.1530.20">
    <property type="match status" value="1"/>
</dbReference>
<evidence type="ECO:0000256" key="5">
    <source>
        <dbReference type="ARBA" id="ARBA00022692"/>
    </source>
</evidence>
<feature type="transmembrane region" description="Helical" evidence="8">
    <location>
        <begin position="257"/>
        <end position="279"/>
    </location>
</feature>
<feature type="transmembrane region" description="Helical" evidence="8">
    <location>
        <begin position="291"/>
        <end position="313"/>
    </location>
</feature>
<dbReference type="PANTHER" id="PTHR36838:SF3">
    <property type="entry name" value="TRANSPORTER AUXIN EFFLUX CARRIER EC FAMILY"/>
    <property type="match status" value="1"/>
</dbReference>
<evidence type="ECO:0000256" key="4">
    <source>
        <dbReference type="ARBA" id="ARBA00022475"/>
    </source>
</evidence>
<evidence type="ECO:0000256" key="3">
    <source>
        <dbReference type="ARBA" id="ARBA00022448"/>
    </source>
</evidence>
<comment type="subcellular location">
    <subcellularLocation>
        <location evidence="1">Cell membrane</location>
        <topology evidence="1">Multi-pass membrane protein</topology>
    </subcellularLocation>
</comment>
<keyword evidence="4" id="KW-1003">Cell membrane</keyword>
<evidence type="ECO:0000256" key="6">
    <source>
        <dbReference type="ARBA" id="ARBA00022989"/>
    </source>
</evidence>
<evidence type="ECO:0000256" key="8">
    <source>
        <dbReference type="SAM" id="Phobius"/>
    </source>
</evidence>
<evidence type="ECO:0000256" key="1">
    <source>
        <dbReference type="ARBA" id="ARBA00004651"/>
    </source>
</evidence>
<accession>A0A8J7SDM0</accession>
<evidence type="ECO:0000313" key="9">
    <source>
        <dbReference type="EMBL" id="MBK0398502.1"/>
    </source>
</evidence>
<feature type="transmembrane region" description="Helical" evidence="8">
    <location>
        <begin position="65"/>
        <end position="84"/>
    </location>
</feature>
<dbReference type="Proteomes" id="UP000655420">
    <property type="component" value="Unassembled WGS sequence"/>
</dbReference>
<keyword evidence="7 8" id="KW-0472">Membrane</keyword>
<dbReference type="GO" id="GO:0055085">
    <property type="term" value="P:transmembrane transport"/>
    <property type="evidence" value="ECO:0007669"/>
    <property type="project" value="InterPro"/>
</dbReference>
<feature type="transmembrane region" description="Helical" evidence="8">
    <location>
        <begin position="228"/>
        <end position="251"/>
    </location>
</feature>
<evidence type="ECO:0000256" key="7">
    <source>
        <dbReference type="ARBA" id="ARBA00023136"/>
    </source>
</evidence>
<keyword evidence="6 8" id="KW-1133">Transmembrane helix</keyword>
<comment type="caution">
    <text evidence="9">The sequence shown here is derived from an EMBL/GenBank/DDBJ whole genome shotgun (WGS) entry which is preliminary data.</text>
</comment>
<protein>
    <submittedName>
        <fullName evidence="9">AEC family transporter</fullName>
    </submittedName>
</protein>
<name>A0A8J7SDM0_9RHOB</name>
<dbReference type="InterPro" id="IPR004776">
    <property type="entry name" value="Mem_transp_PIN-like"/>
</dbReference>
<comment type="similarity">
    <text evidence="2">Belongs to the auxin efflux carrier (TC 2.A.69) family.</text>
</comment>
<dbReference type="AlphaFoldDB" id="A0A8J7SDM0"/>
<feature type="transmembrane region" description="Helical" evidence="8">
    <location>
        <begin position="167"/>
        <end position="189"/>
    </location>
</feature>
<keyword evidence="10" id="KW-1185">Reference proteome</keyword>
<dbReference type="EMBL" id="JAEHHL010000001">
    <property type="protein sequence ID" value="MBK0398502.1"/>
    <property type="molecule type" value="Genomic_DNA"/>
</dbReference>
<evidence type="ECO:0000256" key="2">
    <source>
        <dbReference type="ARBA" id="ARBA00010145"/>
    </source>
</evidence>
<gene>
    <name evidence="9" type="ORF">H0I76_04825</name>
</gene>
<sequence length="314" mass="32979">MLSLFLIVLPVFLVVGAGYATVRTKIFPDAGIDALVRFATGIAVPVLLFRAIYRLDLGAVLVPEHLASFYIGAVTAFVGGIFLSRKIWGRRPGESVAVGFCALFSNTVLLGVPIMTRAYGEEALAPAFAIIAFHAPFGYLVGIMTMEFSRRDGAPIGVALRRTARAMFHNELTLGIAAGFALNLAGVPLPEPVTATINMISAAALPVALFALGGVLTRYRLRAELGEAGMVAALSLLLHPFIAWVLSAHVFGLPIEFVRASVVIAAMPTGVNGYVFAAMYDRAIGTSASTVLLGTAASVFTITIWLALLGGAAL</sequence>
<keyword evidence="3" id="KW-0813">Transport</keyword>
<feature type="transmembrane region" description="Helical" evidence="8">
    <location>
        <begin position="127"/>
        <end position="146"/>
    </location>
</feature>
<keyword evidence="5 8" id="KW-0812">Transmembrane</keyword>
<evidence type="ECO:0000313" key="10">
    <source>
        <dbReference type="Proteomes" id="UP000655420"/>
    </source>
</evidence>
<feature type="transmembrane region" description="Helical" evidence="8">
    <location>
        <begin position="96"/>
        <end position="115"/>
    </location>
</feature>
<dbReference type="GO" id="GO:0005886">
    <property type="term" value="C:plasma membrane"/>
    <property type="evidence" value="ECO:0007669"/>
    <property type="project" value="UniProtKB-SubCell"/>
</dbReference>
<feature type="transmembrane region" description="Helical" evidence="8">
    <location>
        <begin position="6"/>
        <end position="22"/>
    </location>
</feature>
<dbReference type="Pfam" id="PF03547">
    <property type="entry name" value="Mem_trans"/>
    <property type="match status" value="1"/>
</dbReference>
<proteinExistence type="inferred from homology"/>
<dbReference type="InterPro" id="IPR038770">
    <property type="entry name" value="Na+/solute_symporter_sf"/>
</dbReference>
<dbReference type="PANTHER" id="PTHR36838">
    <property type="entry name" value="AUXIN EFFLUX CARRIER FAMILY PROTEIN"/>
    <property type="match status" value="1"/>
</dbReference>
<reference evidence="9" key="1">
    <citation type="submission" date="2020-12" db="EMBL/GenBank/DDBJ databases">
        <title>Bacterial taxonomy.</title>
        <authorList>
            <person name="Pan X."/>
        </authorList>
    </citation>
    <scope>NUCLEOTIDE SEQUENCE</scope>
    <source>
        <strain evidence="9">M0105</strain>
    </source>
</reference>
<organism evidence="9 10">
    <name type="scientific">Thermohalobaculum xanthum</name>
    <dbReference type="NCBI Taxonomy" id="2753746"/>
    <lineage>
        <taxon>Bacteria</taxon>
        <taxon>Pseudomonadati</taxon>
        <taxon>Pseudomonadota</taxon>
        <taxon>Alphaproteobacteria</taxon>
        <taxon>Rhodobacterales</taxon>
        <taxon>Paracoccaceae</taxon>
        <taxon>Thermohalobaculum</taxon>
    </lineage>
</organism>